<protein>
    <recommendedName>
        <fullName evidence="6">Peptidase M20 dimerisation domain-containing protein</fullName>
    </recommendedName>
</protein>
<keyword evidence="4" id="KW-0378">Hydrolase</keyword>
<proteinExistence type="inferred from homology"/>
<name>S3L6E9_TREMA</name>
<accession>S3L6E9</accession>
<dbReference type="InterPro" id="IPR047177">
    <property type="entry name" value="Pept_M20A"/>
</dbReference>
<evidence type="ECO:0000256" key="2">
    <source>
        <dbReference type="ARBA" id="ARBA00022670"/>
    </source>
</evidence>
<dbReference type="STRING" id="1125699.HMPREF9194_00392"/>
<dbReference type="PANTHER" id="PTHR45962">
    <property type="entry name" value="N-FATTY-ACYL-AMINO ACID SYNTHASE/HYDROLASE PM20D1"/>
    <property type="match status" value="1"/>
</dbReference>
<evidence type="ECO:0000313" key="7">
    <source>
        <dbReference type="EMBL" id="EPF32394.1"/>
    </source>
</evidence>
<evidence type="ECO:0000259" key="6">
    <source>
        <dbReference type="Pfam" id="PF07687"/>
    </source>
</evidence>
<dbReference type="PATRIC" id="fig|1125699.3.peg.394"/>
<keyword evidence="2" id="KW-0645">Protease</keyword>
<reference evidence="7 8" key="1">
    <citation type="submission" date="2013-04" db="EMBL/GenBank/DDBJ databases">
        <title>The Genome Sequence of Treponema maltophilum ATCC 51939.</title>
        <authorList>
            <consortium name="The Broad Institute Genomics Platform"/>
            <person name="Earl A."/>
            <person name="Ward D."/>
            <person name="Feldgarden M."/>
            <person name="Gevers D."/>
            <person name="Leonetti C."/>
            <person name="Blanton J.M."/>
            <person name="Dewhirst F.E."/>
            <person name="Izard J."/>
            <person name="Walker B."/>
            <person name="Young S."/>
            <person name="Zeng Q."/>
            <person name="Gargeya S."/>
            <person name="Fitzgerald M."/>
            <person name="Haas B."/>
            <person name="Abouelleil A."/>
            <person name="Allen A.W."/>
            <person name="Alvarado L."/>
            <person name="Arachchi H.M."/>
            <person name="Berlin A.M."/>
            <person name="Chapman S.B."/>
            <person name="Gainer-Dewar J."/>
            <person name="Goldberg J."/>
            <person name="Griggs A."/>
            <person name="Gujja S."/>
            <person name="Hansen M."/>
            <person name="Howarth C."/>
            <person name="Imamovic A."/>
            <person name="Ireland A."/>
            <person name="Larimer J."/>
            <person name="McCowan C."/>
            <person name="Murphy C."/>
            <person name="Pearson M."/>
            <person name="Poon T.W."/>
            <person name="Priest M."/>
            <person name="Roberts A."/>
            <person name="Saif S."/>
            <person name="Shea T."/>
            <person name="Sisk P."/>
            <person name="Sykes S."/>
            <person name="Wortman J."/>
            <person name="Nusbaum C."/>
            <person name="Birren B."/>
        </authorList>
    </citation>
    <scope>NUCLEOTIDE SEQUENCE [LARGE SCALE GENOMIC DNA]</scope>
    <source>
        <strain evidence="7 8">ATCC 51939</strain>
    </source>
</reference>
<dbReference type="Gene3D" id="3.30.70.360">
    <property type="match status" value="1"/>
</dbReference>
<dbReference type="Proteomes" id="UP000014541">
    <property type="component" value="Unassembled WGS sequence"/>
</dbReference>
<gene>
    <name evidence="7" type="ORF">HMPREF9194_00392</name>
</gene>
<dbReference type="InterPro" id="IPR036264">
    <property type="entry name" value="Bact_exopeptidase_dim_dom"/>
</dbReference>
<keyword evidence="3" id="KW-0479">Metal-binding</keyword>
<sequence>MNEKNPAEKKSAAAKSAKLAAVKSAKSAEAKSKLAAAVSAAERFASLIRCPTVSLPTDKDTQQNDVQSDVFDRFHAELKKNYPAVFKACERIKVGRYPLVLRWKGKDSSASVVFAAHQDVVPAAEHAERWKYEPFAGTIAEGAVWGRGALDDKGSLCAIFEACESLAAENFTPSCDIYLCFSHNEETMGWGARAVADELERRGVKPLFVLDEGGAVVEKPLPLMKGKAAMIGITEKGVADVRFCARSTGGHASTPPKQSPLGALGAFASSVEKKSPLKTHMTGALARMLSVLSRRMSFPLNVLFRFPHFFAPLIRAVFKASGGAARALVQTSCAFTMAQGSDAVNVLPASAFLTANLRISGGDTLDSVMDSLQKRATKYGVRAELIRGHEASPESVLNRGWDILCKALDAQFPGVSAVPYIMLAASDARHYCKLCPAVYRFTPFEMTDAQRGSVHGVDEHLEVANFERGVRFYRDVMQSI</sequence>
<dbReference type="OrthoDB" id="9792335at2"/>
<dbReference type="InterPro" id="IPR002933">
    <property type="entry name" value="Peptidase_M20"/>
</dbReference>
<dbReference type="Gene3D" id="1.10.150.900">
    <property type="match status" value="1"/>
</dbReference>
<evidence type="ECO:0000256" key="4">
    <source>
        <dbReference type="ARBA" id="ARBA00022801"/>
    </source>
</evidence>
<evidence type="ECO:0000256" key="3">
    <source>
        <dbReference type="ARBA" id="ARBA00022723"/>
    </source>
</evidence>
<evidence type="ECO:0000256" key="1">
    <source>
        <dbReference type="ARBA" id="ARBA00006247"/>
    </source>
</evidence>
<dbReference type="HOGENOM" id="CLU_021802_11_1_12"/>
<dbReference type="GO" id="GO:0008233">
    <property type="term" value="F:peptidase activity"/>
    <property type="evidence" value="ECO:0007669"/>
    <property type="project" value="UniProtKB-KW"/>
</dbReference>
<dbReference type="eggNOG" id="COG0624">
    <property type="taxonomic scope" value="Bacteria"/>
</dbReference>
<dbReference type="InterPro" id="IPR011650">
    <property type="entry name" value="Peptidase_M20_dimer"/>
</dbReference>
<feature type="domain" description="Peptidase M20 dimerisation" evidence="6">
    <location>
        <begin position="234"/>
        <end position="380"/>
    </location>
</feature>
<dbReference type="GO" id="GO:0046872">
    <property type="term" value="F:metal ion binding"/>
    <property type="evidence" value="ECO:0007669"/>
    <property type="project" value="UniProtKB-KW"/>
</dbReference>
<dbReference type="AlphaFoldDB" id="S3L6E9"/>
<dbReference type="SUPFAM" id="SSF53187">
    <property type="entry name" value="Zn-dependent exopeptidases"/>
    <property type="match status" value="1"/>
</dbReference>
<dbReference type="SUPFAM" id="SSF55031">
    <property type="entry name" value="Bacterial exopeptidase dimerisation domain"/>
    <property type="match status" value="1"/>
</dbReference>
<comment type="caution">
    <text evidence="7">The sequence shown here is derived from an EMBL/GenBank/DDBJ whole genome shotgun (WGS) entry which is preliminary data.</text>
</comment>
<organism evidence="7 8">
    <name type="scientific">Treponema maltophilum ATCC 51939</name>
    <dbReference type="NCBI Taxonomy" id="1125699"/>
    <lineage>
        <taxon>Bacteria</taxon>
        <taxon>Pseudomonadati</taxon>
        <taxon>Spirochaetota</taxon>
        <taxon>Spirochaetia</taxon>
        <taxon>Spirochaetales</taxon>
        <taxon>Treponemataceae</taxon>
        <taxon>Treponema</taxon>
    </lineage>
</organism>
<dbReference type="PANTHER" id="PTHR45962:SF1">
    <property type="entry name" value="N-FATTY-ACYL-AMINO ACID SYNTHASE_HYDROLASE PM20D1"/>
    <property type="match status" value="1"/>
</dbReference>
<comment type="similarity">
    <text evidence="1">Belongs to the peptidase M20A family.</text>
</comment>
<keyword evidence="5" id="KW-0862">Zinc</keyword>
<dbReference type="Pfam" id="PF01546">
    <property type="entry name" value="Peptidase_M20"/>
    <property type="match status" value="1"/>
</dbReference>
<keyword evidence="8" id="KW-1185">Reference proteome</keyword>
<dbReference type="Gene3D" id="3.40.630.10">
    <property type="entry name" value="Zn peptidases"/>
    <property type="match status" value="1"/>
</dbReference>
<dbReference type="RefSeq" id="WP_016524691.1">
    <property type="nucleotide sequence ID" value="NZ_KE332518.1"/>
</dbReference>
<dbReference type="EMBL" id="ATFF01000002">
    <property type="protein sequence ID" value="EPF32394.1"/>
    <property type="molecule type" value="Genomic_DNA"/>
</dbReference>
<dbReference type="GO" id="GO:0006508">
    <property type="term" value="P:proteolysis"/>
    <property type="evidence" value="ECO:0007669"/>
    <property type="project" value="UniProtKB-KW"/>
</dbReference>
<evidence type="ECO:0000313" key="8">
    <source>
        <dbReference type="Proteomes" id="UP000014541"/>
    </source>
</evidence>
<evidence type="ECO:0000256" key="5">
    <source>
        <dbReference type="ARBA" id="ARBA00022833"/>
    </source>
</evidence>
<dbReference type="Pfam" id="PF07687">
    <property type="entry name" value="M20_dimer"/>
    <property type="match status" value="1"/>
</dbReference>